<dbReference type="WBParaSite" id="PDA_v2.g26525.t1">
    <property type="protein sequence ID" value="PDA_v2.g26525.t1"/>
    <property type="gene ID" value="PDA_v2.g26525"/>
</dbReference>
<name>A0A914Q6D1_9BILA</name>
<proteinExistence type="predicted"/>
<evidence type="ECO:0000256" key="1">
    <source>
        <dbReference type="SAM" id="SignalP"/>
    </source>
</evidence>
<feature type="signal peptide" evidence="1">
    <location>
        <begin position="1"/>
        <end position="25"/>
    </location>
</feature>
<dbReference type="Proteomes" id="UP000887578">
    <property type="component" value="Unplaced"/>
</dbReference>
<feature type="chain" id="PRO_5036811730" evidence="1">
    <location>
        <begin position="26"/>
        <end position="66"/>
    </location>
</feature>
<dbReference type="AlphaFoldDB" id="A0A914Q6D1"/>
<sequence length="66" mass="7182">MRFFAIFLSLFVVVALFIGKSQIEACVGHDGACTGDNGSQGNCCGGMLCQKNNPSWREGRCYYRPG</sequence>
<accession>A0A914Q6D1</accession>
<keyword evidence="1" id="KW-0732">Signal</keyword>
<evidence type="ECO:0000313" key="2">
    <source>
        <dbReference type="Proteomes" id="UP000887578"/>
    </source>
</evidence>
<reference evidence="3" key="1">
    <citation type="submission" date="2022-11" db="UniProtKB">
        <authorList>
            <consortium name="WormBaseParasite"/>
        </authorList>
    </citation>
    <scope>IDENTIFICATION</scope>
</reference>
<evidence type="ECO:0000313" key="3">
    <source>
        <dbReference type="WBParaSite" id="PDA_v2.g26525.t1"/>
    </source>
</evidence>
<protein>
    <submittedName>
        <fullName evidence="3">Uncharacterized protein</fullName>
    </submittedName>
</protein>
<keyword evidence="2" id="KW-1185">Reference proteome</keyword>
<organism evidence="2 3">
    <name type="scientific">Panagrolaimus davidi</name>
    <dbReference type="NCBI Taxonomy" id="227884"/>
    <lineage>
        <taxon>Eukaryota</taxon>
        <taxon>Metazoa</taxon>
        <taxon>Ecdysozoa</taxon>
        <taxon>Nematoda</taxon>
        <taxon>Chromadorea</taxon>
        <taxon>Rhabditida</taxon>
        <taxon>Tylenchina</taxon>
        <taxon>Panagrolaimomorpha</taxon>
        <taxon>Panagrolaimoidea</taxon>
        <taxon>Panagrolaimidae</taxon>
        <taxon>Panagrolaimus</taxon>
    </lineage>
</organism>